<proteinExistence type="predicted"/>
<organism evidence="2">
    <name type="scientific">Arundo donax</name>
    <name type="common">Giant reed</name>
    <name type="synonym">Donax arundinaceus</name>
    <dbReference type="NCBI Taxonomy" id="35708"/>
    <lineage>
        <taxon>Eukaryota</taxon>
        <taxon>Viridiplantae</taxon>
        <taxon>Streptophyta</taxon>
        <taxon>Embryophyta</taxon>
        <taxon>Tracheophyta</taxon>
        <taxon>Spermatophyta</taxon>
        <taxon>Magnoliopsida</taxon>
        <taxon>Liliopsida</taxon>
        <taxon>Poales</taxon>
        <taxon>Poaceae</taxon>
        <taxon>PACMAD clade</taxon>
        <taxon>Arundinoideae</taxon>
        <taxon>Arundineae</taxon>
        <taxon>Arundo</taxon>
    </lineage>
</organism>
<keyword evidence="1" id="KW-1133">Transmembrane helix</keyword>
<evidence type="ECO:0000256" key="1">
    <source>
        <dbReference type="SAM" id="Phobius"/>
    </source>
</evidence>
<sequence>MTSGICAVFNVLPDKVLEHISHVDLMLSPIVVLMFTATLKSHTLRGNTFG</sequence>
<protein>
    <submittedName>
        <fullName evidence="2">Uncharacterized protein</fullName>
    </submittedName>
</protein>
<name>A0A0A9H594_ARUDO</name>
<evidence type="ECO:0000313" key="2">
    <source>
        <dbReference type="EMBL" id="JAE31927.1"/>
    </source>
</evidence>
<accession>A0A0A9H594</accession>
<dbReference type="AlphaFoldDB" id="A0A0A9H594"/>
<keyword evidence="1" id="KW-0812">Transmembrane</keyword>
<dbReference type="EMBL" id="GBRH01165969">
    <property type="protein sequence ID" value="JAE31927.1"/>
    <property type="molecule type" value="Transcribed_RNA"/>
</dbReference>
<reference evidence="2" key="2">
    <citation type="journal article" date="2015" name="Data Brief">
        <title>Shoot transcriptome of the giant reed, Arundo donax.</title>
        <authorList>
            <person name="Barrero R.A."/>
            <person name="Guerrero F.D."/>
            <person name="Moolhuijzen P."/>
            <person name="Goolsby J.A."/>
            <person name="Tidwell J."/>
            <person name="Bellgard S.E."/>
            <person name="Bellgard M.I."/>
        </authorList>
    </citation>
    <scope>NUCLEOTIDE SEQUENCE</scope>
    <source>
        <tissue evidence="2">Shoot tissue taken approximately 20 cm above the soil surface</tissue>
    </source>
</reference>
<reference evidence="2" key="1">
    <citation type="submission" date="2014-09" db="EMBL/GenBank/DDBJ databases">
        <authorList>
            <person name="Magalhaes I.L.F."/>
            <person name="Oliveira U."/>
            <person name="Santos F.R."/>
            <person name="Vidigal T.H.D.A."/>
            <person name="Brescovit A.D."/>
            <person name="Santos A.J."/>
        </authorList>
    </citation>
    <scope>NUCLEOTIDE SEQUENCE</scope>
    <source>
        <tissue evidence="2">Shoot tissue taken approximately 20 cm above the soil surface</tissue>
    </source>
</reference>
<keyword evidence="1" id="KW-0472">Membrane</keyword>
<feature type="transmembrane region" description="Helical" evidence="1">
    <location>
        <begin position="20"/>
        <end position="39"/>
    </location>
</feature>